<evidence type="ECO:0008006" key="7">
    <source>
        <dbReference type="Google" id="ProtNLM"/>
    </source>
</evidence>
<evidence type="ECO:0000256" key="2">
    <source>
        <dbReference type="ARBA" id="ARBA00022737"/>
    </source>
</evidence>
<dbReference type="SMART" id="SM00034">
    <property type="entry name" value="CLECT"/>
    <property type="match status" value="1"/>
</dbReference>
<proteinExistence type="predicted"/>
<dbReference type="SUPFAM" id="SSF56436">
    <property type="entry name" value="C-type lectin-like"/>
    <property type="match status" value="1"/>
</dbReference>
<dbReference type="InterPro" id="IPR016186">
    <property type="entry name" value="C-type_lectin-like/link_sf"/>
</dbReference>
<feature type="domain" description="HYR" evidence="4">
    <location>
        <begin position="2422"/>
        <end position="2509"/>
    </location>
</feature>
<dbReference type="Gene3D" id="2.60.40.10">
    <property type="entry name" value="Immunoglobulins"/>
    <property type="match status" value="2"/>
</dbReference>
<comment type="caution">
    <text evidence="5">The sequence shown here is derived from an EMBL/GenBank/DDBJ whole genome shotgun (WGS) entry which is preliminary data.</text>
</comment>
<reference evidence="5 6" key="1">
    <citation type="submission" date="2019-08" db="EMBL/GenBank/DDBJ databases">
        <title>Ulvibacter marinistellae sp. nov., isolated from a starfish, Patiria pectinifera.</title>
        <authorList>
            <person name="Kawano K."/>
            <person name="Ushijima N."/>
            <person name="Kihara M."/>
            <person name="Itoh H."/>
        </authorList>
    </citation>
    <scope>NUCLEOTIDE SEQUENCE [LARGE SCALE GENOMIC DNA]</scope>
    <source>
        <strain evidence="5 6">KK4</strain>
    </source>
</reference>
<keyword evidence="2" id="KW-0677">Repeat</keyword>
<dbReference type="Pfam" id="PF00059">
    <property type="entry name" value="Lectin_C"/>
    <property type="match status" value="1"/>
</dbReference>
<feature type="domain" description="C-type lectin" evidence="3">
    <location>
        <begin position="1017"/>
        <end position="1132"/>
    </location>
</feature>
<dbReference type="PANTHER" id="PTHR24273:SF32">
    <property type="entry name" value="HYALIN"/>
    <property type="match status" value="1"/>
</dbReference>
<name>A0A5J4FW68_9FLAO</name>
<evidence type="ECO:0000313" key="6">
    <source>
        <dbReference type="Proteomes" id="UP000326994"/>
    </source>
</evidence>
<dbReference type="PROSITE" id="PS50041">
    <property type="entry name" value="C_TYPE_LECTIN_2"/>
    <property type="match status" value="1"/>
</dbReference>
<gene>
    <name evidence="5" type="ORF">ULMS_10060</name>
</gene>
<feature type="domain" description="HYR" evidence="4">
    <location>
        <begin position="2261"/>
        <end position="2342"/>
    </location>
</feature>
<dbReference type="InterPro" id="IPR001304">
    <property type="entry name" value="C-type_lectin-like"/>
</dbReference>
<dbReference type="EMBL" id="BKCF01000001">
    <property type="protein sequence ID" value="GEQ85498.1"/>
    <property type="molecule type" value="Genomic_DNA"/>
</dbReference>
<keyword evidence="1" id="KW-0732">Signal</keyword>
<feature type="domain" description="HYR" evidence="4">
    <location>
        <begin position="1177"/>
        <end position="1260"/>
    </location>
</feature>
<dbReference type="Pfam" id="PF18962">
    <property type="entry name" value="Por_Secre_tail"/>
    <property type="match status" value="1"/>
</dbReference>
<dbReference type="Proteomes" id="UP000326994">
    <property type="component" value="Unassembled WGS sequence"/>
</dbReference>
<evidence type="ECO:0000256" key="1">
    <source>
        <dbReference type="ARBA" id="ARBA00022729"/>
    </source>
</evidence>
<dbReference type="Pfam" id="PF02494">
    <property type="entry name" value="HYR"/>
    <property type="match status" value="2"/>
</dbReference>
<dbReference type="CDD" id="cd00037">
    <property type="entry name" value="CLECT"/>
    <property type="match status" value="1"/>
</dbReference>
<dbReference type="InterPro" id="IPR026444">
    <property type="entry name" value="Secre_tail"/>
</dbReference>
<dbReference type="PANTHER" id="PTHR24273">
    <property type="entry name" value="FI04643P-RELATED"/>
    <property type="match status" value="1"/>
</dbReference>
<evidence type="ECO:0000259" key="4">
    <source>
        <dbReference type="PROSITE" id="PS50825"/>
    </source>
</evidence>
<dbReference type="InterPro" id="IPR013783">
    <property type="entry name" value="Ig-like_fold"/>
</dbReference>
<feature type="domain" description="HYR" evidence="4">
    <location>
        <begin position="720"/>
        <end position="803"/>
    </location>
</feature>
<dbReference type="InterPro" id="IPR016187">
    <property type="entry name" value="CTDL_fold"/>
</dbReference>
<evidence type="ECO:0000259" key="3">
    <source>
        <dbReference type="PROSITE" id="PS50041"/>
    </source>
</evidence>
<organism evidence="5 6">
    <name type="scientific">Patiriisocius marinistellae</name>
    <dbReference type="NCBI Taxonomy" id="2494560"/>
    <lineage>
        <taxon>Bacteria</taxon>
        <taxon>Pseudomonadati</taxon>
        <taxon>Bacteroidota</taxon>
        <taxon>Flavobacteriia</taxon>
        <taxon>Flavobacteriales</taxon>
        <taxon>Flavobacteriaceae</taxon>
        <taxon>Patiriisocius</taxon>
    </lineage>
</organism>
<feature type="domain" description="HYR" evidence="4">
    <location>
        <begin position="1695"/>
        <end position="1777"/>
    </location>
</feature>
<sequence>MVCFYSATVGAQTTENFETETAGAFTFSEGGFSFSSGTANFDIENFGSAGAGGSDQYIDNFDDQGAGKIYAISITGGASLFSMQSMDVYVSSLPDGAFPTDDGTITVSGRTGATVVYTATYNSGNTPFPLDFTADNGFFNIDFSNMPGIGDQSSINVDNIQITLGGAFIYAAIDDFEFDDEVLNTDPPEVQSITLVGSPSSTATSVDFLVTFNEDAVNVDVSDFVTDLVGASGNISGISGSGSSYTVTVSSITGEGTVSIDLIAGNDIEDTLGNTPSPAFMTGAIFNASRCFIETFESFGAGGNTFTSNGVGFETSDANFNITFLNNGGASGSQFLDNLGDQGTGKSYSITTTGTELFSVNTAGIYVSSMADGAFPTDDGTLTIEGRLSGSTIYTITKNSGFLTDFTTNNGYNPIDFAANGTINVDELRITIGGAFIYVSLDDFEHCPEVLTTDPPTIQSISLVGNPPASSASVDFTVIFNEDALNVSIDDFMLTSTGSATGTIAGIAGTGNNYTVSVSGISGEGTLRLDLLAGTDIEDTDSNTPPPPFNEGEVFLVSLCNVETFEAVAIGGNTWTTNGTPFMSSVTFKVDEFVNAGAGNSDRYLDNVDDQGTGKTFSIAITDTSEITMNQLAVYVSSIADGAQPTDDGTLTVVANLDGVMQYTITKNTGFPTSLVPDNGFYLLDFSAEGGTDNSATLIDELVFTIGGSFVYIGVDNFEFCSDPPPVAVCQDITVQLDATGNASVTPAQVDGGSTDNSGSVTLISVSPNTFDCSNVGLNTVTLTVEDNMGQQSSCTAMVTVEDNTTPTAICQPFTASLDATGNITITGADVDGGSTAACGIMSLSVSPSTFTCAELGTPQTVTLTVTGANGNTDTCTTTVTINDPLNACNQPPMAVCQPVVVNADGACMGTAVAADFDGGSSDPDMDPLTFTVSPAGPYPLGITNVTLTVSDGTLTDICMTTITVNDVTPPMITCPAGPIASVCGDDVVFADPTVTDDCGLVIAPASIPGFTVFGTLGNSTYFISDVTATGPDAFAFAIANGYELLTINNSNENDYISSQLVAFGIGNIMNGYNDIAVEGTFEWQSGQPSNYTNWNLGEPNNNGPGEDYTQVFSNGLWNDIESGTLTRYILEFSNGPVQVTGIPSGNPYPQGTTTNTFYVEDASGNSVTCSFDVIVTDNVPPMIACPAPITMDNDPGICGAIVTYTTPVGTDNCTGSTTLQIAGLPSGATFPIGTTTNTFEVTDAAGNIDTCTFDVTVNDIENPVITCEDVTVELDANGMATIVPADIYRDSFLYDVTPTTYGPTAGSGTLVTLSDDQVSGDLPVGFVFNFFGNDYSQFRISSNGFIGFDNLTDNGCCSGEVVPEQSAFEPKNLIALCWDDLNPPSGGTIDYFTVGVVPNRVLIVNYNNVVHFNSGPGIITGQIKLFETSNRIEIHTANQNDSGIHTQGIQNIDGTLGYAVPGRNGTSWTATNDAFSFVPLPSNISDNCGIASITMSQTDFTCADIGTVMVDVTVTDTSGNTAMCVANITVEDNINPVAVCNTGFVAQLDATGSVTITGVDVDGGSTDNCGVTSITVSPDTFDCSAVGTAQSVTLTVMDAAGNIDTCTTTVTIEDMVAPAAMCAAPFTVQLDAAGIASITVADIENGSTDACGIATTTIDVMDFTCADIGPNTVTLTVIDVNGNMSTCTTIVTVEDMVAPIANCAAPFTVQLDVNGMASITVADIENGSTDACGIATTTIDVMDFTCADVGPNTVTLTVTDVNGNMSTCTTIVTVEDMVAPVVNCAAPFTVQLDAAGMASITVADIDNGSTDACGIATTTIDVTDFTCADVGPNTVTLTVTDVNGNISTCTTIVTVEDNVAPVANCAAPFTVQLDAAGIASITVADIDNGSNDACGIASTTIDVTDFTCADVGPNTVTLTVTDVNGNISTCTTIVTVEDNVAPVANCAAPFTVQLDAAGIASITVADIDNGSTDACGIASTTIDVMDFTCADVGPNTVTLTVTDVNGNISTCTTIVTVEDSVAPVALCMNITVPLAADGTATITPADVDGGSTDACGIASTTIDMSTFDCSNVGPNNVILTVTDINGNVSTCTAVVTIEDVTAPVIACPADISINTTPGDCFAEVSFPDAIALDACGITTITQTMGDPSGSMFPVGDTLIEFTATDVNGNSSTCMFTITVMDMEPAMAVCQDITVQLDGNGMVTINPADVDGGSSDNCGIASTSIDIDSFDCSNVGPNNVTLTVTDVNGNVSTCIAVVTVEDIEAPMVVCQDITVQLDETGNVTITASDLDNGSTDNCTIADFTLDIDTFDCSNVGPNTVIVTVTDASGNTATCTATVTVEDITAPELVCMDFTLELGADGTAILDVANVIASNTDACGIDTSAVDITEYDCSDIGTPVMVEVFTQDVNGNISSCMATVTVIDALAPVVTCPADITVDPGAGNINYEVPDYVALGDATAIDNCTDPVVIFTQDPAAGTFLADGVYPVTITAEDEYGNVGSCTFTLTVESVLGVPANEISLATLTMYPNPAKDYVILSNPQAINLEKVSIYDVNGRLVRNINLNNMGTEKTMDITDLQSAMYMFVIESDHGVITKQILKE</sequence>
<dbReference type="NCBIfam" id="TIGR04183">
    <property type="entry name" value="Por_Secre_tail"/>
    <property type="match status" value="1"/>
</dbReference>
<feature type="domain" description="HYR" evidence="4">
    <location>
        <begin position="2099"/>
        <end position="2182"/>
    </location>
</feature>
<dbReference type="Gene3D" id="3.10.100.10">
    <property type="entry name" value="Mannose-Binding Protein A, subunit A"/>
    <property type="match status" value="1"/>
</dbReference>
<dbReference type="PROSITE" id="PS50825">
    <property type="entry name" value="HYR"/>
    <property type="match status" value="6"/>
</dbReference>
<keyword evidence="6" id="KW-1185">Reference proteome</keyword>
<dbReference type="InterPro" id="IPR003410">
    <property type="entry name" value="HYR_dom"/>
</dbReference>
<accession>A0A5J4FW68</accession>
<protein>
    <recommendedName>
        <fullName evidence="7">HYR domain-containing protein</fullName>
    </recommendedName>
</protein>
<evidence type="ECO:0000313" key="5">
    <source>
        <dbReference type="EMBL" id="GEQ85498.1"/>
    </source>
</evidence>